<gene>
    <name evidence="4" type="ORF">SeLEV6574_g02666</name>
</gene>
<feature type="coiled-coil region" evidence="2">
    <location>
        <begin position="1524"/>
        <end position="1551"/>
    </location>
</feature>
<feature type="compositionally biased region" description="Polar residues" evidence="3">
    <location>
        <begin position="1477"/>
        <end position="1497"/>
    </location>
</feature>
<feature type="compositionally biased region" description="Low complexity" evidence="3">
    <location>
        <begin position="1"/>
        <end position="22"/>
    </location>
</feature>
<feature type="compositionally biased region" description="Basic and acidic residues" evidence="3">
    <location>
        <begin position="1087"/>
        <end position="1096"/>
    </location>
</feature>
<dbReference type="SUPFAM" id="SSF57997">
    <property type="entry name" value="Tropomyosin"/>
    <property type="match status" value="1"/>
</dbReference>
<feature type="coiled-coil region" evidence="2">
    <location>
        <begin position="1614"/>
        <end position="1641"/>
    </location>
</feature>
<feature type="coiled-coil region" evidence="2">
    <location>
        <begin position="506"/>
        <end position="741"/>
    </location>
</feature>
<dbReference type="OrthoDB" id="5583482at2759"/>
<feature type="coiled-coil region" evidence="2">
    <location>
        <begin position="1363"/>
        <end position="1454"/>
    </location>
</feature>
<reference evidence="4 5" key="1">
    <citation type="journal article" date="2019" name="Sci. Rep.">
        <title>Comparative genomics of chytrid fungi reveal insights into the obligate biotrophic and pathogenic lifestyle of Synchytrium endobioticum.</title>
        <authorList>
            <person name="van de Vossenberg B.T.L.H."/>
            <person name="Warris S."/>
            <person name="Nguyen H.D.T."/>
            <person name="van Gent-Pelzer M.P.E."/>
            <person name="Joly D.L."/>
            <person name="van de Geest H.C."/>
            <person name="Bonants P.J.M."/>
            <person name="Smith D.S."/>
            <person name="Levesque C.A."/>
            <person name="van der Lee T.A.J."/>
        </authorList>
    </citation>
    <scope>NUCLEOTIDE SEQUENCE [LARGE SCALE GENOMIC DNA]</scope>
    <source>
        <strain evidence="4 5">LEV6574</strain>
    </source>
</reference>
<evidence type="ECO:0000256" key="2">
    <source>
        <dbReference type="SAM" id="Coils"/>
    </source>
</evidence>
<protein>
    <submittedName>
        <fullName evidence="4">Uncharacterized protein</fullName>
    </submittedName>
</protein>
<feature type="coiled-coil region" evidence="2">
    <location>
        <begin position="915"/>
        <end position="956"/>
    </location>
</feature>
<name>A0A507D7Y1_9FUNG</name>
<dbReference type="Proteomes" id="UP000320475">
    <property type="component" value="Unassembled WGS sequence"/>
</dbReference>
<dbReference type="GO" id="GO:0005856">
    <property type="term" value="C:cytoskeleton"/>
    <property type="evidence" value="ECO:0007669"/>
    <property type="project" value="TreeGrafter"/>
</dbReference>
<feature type="compositionally biased region" description="Polar residues" evidence="3">
    <location>
        <begin position="1513"/>
        <end position="1522"/>
    </location>
</feature>
<feature type="region of interest" description="Disordered" evidence="3">
    <location>
        <begin position="1462"/>
        <end position="1523"/>
    </location>
</feature>
<evidence type="ECO:0000256" key="3">
    <source>
        <dbReference type="SAM" id="MobiDB-lite"/>
    </source>
</evidence>
<keyword evidence="1 2" id="KW-0175">Coiled coil</keyword>
<sequence>MADATQAAEPSAAAENNSAEQPVQTESPSVLKEQIAQLKSAQADVKAKTDAAQKELQLCKTQIVSLSAQADRDKHEIAALRTQIERDKTEMAACKANLEKEKAETARFTKENTALKKEKFNSDRDKSSLDKELKKVQAVIAKDKNKMALQESMAEVSKLKGEMELLSEFKHQNDALKDEIRLMAATADKTRKLLEEKVSKAMHELEHIRAGRQPSASVLEELSLSAHSAASATAETSRLAELEAELALMRADTKAAGSRLNEVMSIRKQHEATIKQSKADLDKLNHECEDLRLRLNLPTQSMTNTASATLSAAPSITTPTATASNAARGDETSQKMNSYFSAFKKVVFTNAPTPPGTTRATNGKFAESPAQPSEAHTSSVSINLVDGRFDQDLVAAALRISELEAALQAEKSKVEKSDKICEDVQERLEGLQKDAVLNGQLLQDQAHRIKDLELQLQLQVGDNAATTQVTPVVRTEATANVQVMEAQLVQVAGEPATLTKHSTEQIKQLSASLIEKESELDSSKQELTRTRCRIQAVESGLEAAQQQNDLLNAQIQTLQQDLESYRSTSIQGGEAAALHITALQSHVESIEADLQASKKEAAQQQIEASAVQAQVESNAKEASERAREQMAVAQQNLTTTESENRTLNELVCSLRQQVDALSAAHGAIQSELEAARQQLACVNSEFDQYKHQVTEIQSHLTSSQQELEASKQQLASSRQIIEASNQELAQAVQKLHHVESELEGSKGQNSILNNTVVSLQSDMNSCMASHGEAQPELEAERRGEIEVLHTQIEQLESELRQTRHQLEESVEAAREVAVIRTELEDAKKQLERNSHVSTTNQALEVAIKEREEQATGLQAEITRLHAAHAESEDAIRQEVEMAVKERDSAHSQMVALQTKITELTASHEASKNDFLTRHEVEVETVRKDSETARQELEFARKEHIAAQQQIEALHTELAALHSSHDLLQNSQKAEVDSLKTSVETMTQELQARTAELESSRAEGLTYKQQLDNTQRQLDDVKAELEATRLQLEESNRHSAAMEKQSKDGADAEIEIRKQLEESRKQMDTANKQVDETKKQLEKVERQLDAAKADTKQSKSNAGSREKELEAKLADVEAAKTKAMQAKDAAEVQVKALNGLVAQAQAESAKLKKERTELEDRIKRDKQTIEETHKKTLVASDDAHKKEKTGWEDALKTQKQAWEKEKTALEEANKKNLARITDEKSKLQADLDKAVKDLKTEQASRSEGLRKLEALVSGKTEEANLASAKLKSLESETLGLKAETSKTIEELRRQLKESEAHASQRAELSTEIANLKEEAARLQSKYDVLTQELQVSHSSYERASKAALEKDETVKKARSRIDELAKADNANKKAIRDIEKQRDEAREEIARTAAACESLQRDFDDQKRRLDDASSTQSQRVAELDARVDALKEQNIVLEKKLAEKEGDMRILERKSAQIVKDLQKQLAKQRKGHGQLTDGSGESQESVSGMDVSLQNHGHSHGRSASVDHNRTKTSPTPTTLSDAKDMQSFISDLQQRASHAEEELKNTRLLVSKLGLEVDQKSRIIQQYILRDHSSKLIPDDKPAPAKSFNLNIFSSQAAMVKNLDPVQLAQVNAKMQKLLEELTTKMMNMEEEFKKMKSGQSSGTMHDIMASVAASPTSTM</sequence>
<organism evidence="4 5">
    <name type="scientific">Synchytrium endobioticum</name>
    <dbReference type="NCBI Taxonomy" id="286115"/>
    <lineage>
        <taxon>Eukaryota</taxon>
        <taxon>Fungi</taxon>
        <taxon>Fungi incertae sedis</taxon>
        <taxon>Chytridiomycota</taxon>
        <taxon>Chytridiomycota incertae sedis</taxon>
        <taxon>Chytridiomycetes</taxon>
        <taxon>Synchytriales</taxon>
        <taxon>Synchytriaceae</taxon>
        <taxon>Synchytrium</taxon>
    </lineage>
</organism>
<dbReference type="PANTHER" id="PTHR32083">
    <property type="entry name" value="CILIA AND FLAGELLA-ASSOCIATED PROTEIN 58-RELATED"/>
    <property type="match status" value="1"/>
</dbReference>
<feature type="coiled-coil region" evidence="2">
    <location>
        <begin position="393"/>
        <end position="434"/>
    </location>
</feature>
<feature type="region of interest" description="Disordered" evidence="3">
    <location>
        <begin position="352"/>
        <end position="377"/>
    </location>
</feature>
<feature type="region of interest" description="Disordered" evidence="3">
    <location>
        <begin position="1031"/>
        <end position="1051"/>
    </location>
</feature>
<dbReference type="Gene3D" id="1.10.287.1490">
    <property type="match status" value="1"/>
</dbReference>
<evidence type="ECO:0000313" key="4">
    <source>
        <dbReference type="EMBL" id="TPX47455.1"/>
    </source>
</evidence>
<feature type="region of interest" description="Disordered" evidence="3">
    <location>
        <begin position="1"/>
        <end position="30"/>
    </location>
</feature>
<evidence type="ECO:0000256" key="1">
    <source>
        <dbReference type="ARBA" id="ARBA00023054"/>
    </source>
</evidence>
<dbReference type="PANTHER" id="PTHR32083:SF48">
    <property type="entry name" value="TRANS-GOLGI NETWORK-LOCALIZED SYP41-INTERACTING PROTEIN 1"/>
    <property type="match status" value="1"/>
</dbReference>
<dbReference type="VEuPathDB" id="FungiDB:SeMB42_g02451"/>
<feature type="coiled-coil region" evidence="2">
    <location>
        <begin position="232"/>
        <end position="294"/>
    </location>
</feature>
<accession>A0A507D7Y1</accession>
<feature type="region of interest" description="Disordered" evidence="3">
    <location>
        <begin position="1087"/>
        <end position="1108"/>
    </location>
</feature>
<feature type="coiled-coil region" evidence="2">
    <location>
        <begin position="785"/>
        <end position="867"/>
    </location>
</feature>
<dbReference type="EMBL" id="QEAM01000077">
    <property type="protein sequence ID" value="TPX47455.1"/>
    <property type="molecule type" value="Genomic_DNA"/>
</dbReference>
<comment type="caution">
    <text evidence="4">The sequence shown here is derived from an EMBL/GenBank/DDBJ whole genome shotgun (WGS) entry which is preliminary data.</text>
</comment>
<proteinExistence type="predicted"/>
<evidence type="ECO:0000313" key="5">
    <source>
        <dbReference type="Proteomes" id="UP000320475"/>
    </source>
</evidence>
<feature type="coiled-coil region" evidence="2">
    <location>
        <begin position="77"/>
        <end position="118"/>
    </location>
</feature>